<dbReference type="GO" id="GO:0004605">
    <property type="term" value="F:phosphatidate cytidylyltransferase activity"/>
    <property type="evidence" value="ECO:0007669"/>
    <property type="project" value="UniProtKB-EC"/>
</dbReference>
<sequence length="272" mass="28624">MKERVLTALALIPIVLVAVFLKDAWAIDLLAIAIVCIGISEIGKMLRSDAWIYGGFLTLALPYLMPGDYMGNDLAGQTRTLMADAGFGRFLLGVLFAGLIASKPNLAKTPLAALAACWVLGPMESLISLHSFAPRAGSPWFFASPILLAIVPLWGGDTAAIFAGRAWGKHKLAPSISPKKTWEGAIANLLACVAVAIPLALWIGYPWPIGLTCGLAAGILGQAGDLFESYVKRKADLKDSGTLLPGHGGVMDRIDSILFTAPAVALILTMAS</sequence>
<evidence type="ECO:0000256" key="7">
    <source>
        <dbReference type="ARBA" id="ARBA00019373"/>
    </source>
</evidence>
<organism evidence="20 21">
    <name type="scientific">Fimbriimonas ginsengisoli Gsoil 348</name>
    <dbReference type="NCBI Taxonomy" id="661478"/>
    <lineage>
        <taxon>Bacteria</taxon>
        <taxon>Bacillati</taxon>
        <taxon>Armatimonadota</taxon>
        <taxon>Fimbriimonadia</taxon>
        <taxon>Fimbriimonadales</taxon>
        <taxon>Fimbriimonadaceae</taxon>
        <taxon>Fimbriimonas</taxon>
    </lineage>
</organism>
<evidence type="ECO:0000256" key="10">
    <source>
        <dbReference type="ARBA" id="ARBA00022679"/>
    </source>
</evidence>
<evidence type="ECO:0000256" key="6">
    <source>
        <dbReference type="ARBA" id="ARBA00012487"/>
    </source>
</evidence>
<dbReference type="PANTHER" id="PTHR46382">
    <property type="entry name" value="PHOSPHATIDATE CYTIDYLYLTRANSFERASE"/>
    <property type="match status" value="1"/>
</dbReference>
<name>A0A068NQW4_FIMGI</name>
<dbReference type="RefSeq" id="WP_025226281.1">
    <property type="nucleotide sequence ID" value="NZ_CP007139.1"/>
</dbReference>
<evidence type="ECO:0000256" key="13">
    <source>
        <dbReference type="ARBA" id="ARBA00022989"/>
    </source>
</evidence>
<keyword evidence="14" id="KW-0443">Lipid metabolism</keyword>
<dbReference type="Pfam" id="PF01148">
    <property type="entry name" value="CTP_transf_1"/>
    <property type="match status" value="1"/>
</dbReference>
<dbReference type="HOGENOM" id="CLU_037294_3_3_0"/>
<dbReference type="EC" id="2.7.7.41" evidence="6 18"/>
<feature type="transmembrane region" description="Helical" evidence="19">
    <location>
        <begin position="81"/>
        <end position="101"/>
    </location>
</feature>
<dbReference type="UniPathway" id="UPA00557">
    <property type="reaction ID" value="UER00614"/>
</dbReference>
<protein>
    <recommendedName>
        <fullName evidence="7 18">Phosphatidate cytidylyltransferase</fullName>
        <ecNumber evidence="6 18">2.7.7.41</ecNumber>
    </recommendedName>
</protein>
<evidence type="ECO:0000256" key="12">
    <source>
        <dbReference type="ARBA" id="ARBA00022695"/>
    </source>
</evidence>
<evidence type="ECO:0000313" key="20">
    <source>
        <dbReference type="EMBL" id="AIE85125.1"/>
    </source>
</evidence>
<evidence type="ECO:0000256" key="18">
    <source>
        <dbReference type="RuleBase" id="RU003938"/>
    </source>
</evidence>
<keyword evidence="15 19" id="KW-0472">Membrane</keyword>
<keyword evidence="9" id="KW-0444">Lipid biosynthesis</keyword>
<dbReference type="InterPro" id="IPR000374">
    <property type="entry name" value="PC_trans"/>
</dbReference>
<keyword evidence="10 18" id="KW-0808">Transferase</keyword>
<evidence type="ECO:0000256" key="15">
    <source>
        <dbReference type="ARBA" id="ARBA00023136"/>
    </source>
</evidence>
<evidence type="ECO:0000256" key="3">
    <source>
        <dbReference type="ARBA" id="ARBA00005119"/>
    </source>
</evidence>
<evidence type="ECO:0000256" key="14">
    <source>
        <dbReference type="ARBA" id="ARBA00023098"/>
    </source>
</evidence>
<evidence type="ECO:0000256" key="16">
    <source>
        <dbReference type="ARBA" id="ARBA00023209"/>
    </source>
</evidence>
<dbReference type="Proteomes" id="UP000027982">
    <property type="component" value="Chromosome"/>
</dbReference>
<dbReference type="EMBL" id="CP007139">
    <property type="protein sequence ID" value="AIE85125.1"/>
    <property type="molecule type" value="Genomic_DNA"/>
</dbReference>
<evidence type="ECO:0000256" key="9">
    <source>
        <dbReference type="ARBA" id="ARBA00022516"/>
    </source>
</evidence>
<keyword evidence="16" id="KW-0594">Phospholipid biosynthesis</keyword>
<keyword evidence="13 19" id="KW-1133">Transmembrane helix</keyword>
<comment type="catalytic activity">
    <reaction evidence="1 18">
        <text>a 1,2-diacyl-sn-glycero-3-phosphate + CTP + H(+) = a CDP-1,2-diacyl-sn-glycerol + diphosphate</text>
        <dbReference type="Rhea" id="RHEA:16229"/>
        <dbReference type="ChEBI" id="CHEBI:15378"/>
        <dbReference type="ChEBI" id="CHEBI:33019"/>
        <dbReference type="ChEBI" id="CHEBI:37563"/>
        <dbReference type="ChEBI" id="CHEBI:58332"/>
        <dbReference type="ChEBI" id="CHEBI:58608"/>
        <dbReference type="EC" id="2.7.7.41"/>
    </reaction>
</comment>
<feature type="transmembrane region" description="Helical" evidence="19">
    <location>
        <begin position="50"/>
        <end position="69"/>
    </location>
</feature>
<keyword evidence="17" id="KW-1208">Phospholipid metabolism</keyword>
<keyword evidence="12 18" id="KW-0548">Nucleotidyltransferase</keyword>
<proteinExistence type="inferred from homology"/>
<feature type="transmembrane region" description="Helical" evidence="19">
    <location>
        <begin position="185"/>
        <end position="203"/>
    </location>
</feature>
<keyword evidence="11 18" id="KW-0812">Transmembrane</keyword>
<evidence type="ECO:0000256" key="19">
    <source>
        <dbReference type="SAM" id="Phobius"/>
    </source>
</evidence>
<evidence type="ECO:0000256" key="11">
    <source>
        <dbReference type="ARBA" id="ARBA00022692"/>
    </source>
</evidence>
<comment type="pathway">
    <text evidence="4">Lipid metabolism.</text>
</comment>
<dbReference type="eggNOG" id="COG4589">
    <property type="taxonomic scope" value="Bacteria"/>
</dbReference>
<evidence type="ECO:0000313" key="21">
    <source>
        <dbReference type="Proteomes" id="UP000027982"/>
    </source>
</evidence>
<dbReference type="OrthoDB" id="9799199at2"/>
<evidence type="ECO:0000256" key="8">
    <source>
        <dbReference type="ARBA" id="ARBA00022475"/>
    </source>
</evidence>
<feature type="transmembrane region" description="Helical" evidence="19">
    <location>
        <begin position="140"/>
        <end position="164"/>
    </location>
</feature>
<comment type="subcellular location">
    <subcellularLocation>
        <location evidence="2">Cell membrane</location>
        <topology evidence="2">Multi-pass membrane protein</topology>
    </subcellularLocation>
</comment>
<dbReference type="GO" id="GO:0005886">
    <property type="term" value="C:plasma membrane"/>
    <property type="evidence" value="ECO:0007669"/>
    <property type="project" value="UniProtKB-SubCell"/>
</dbReference>
<keyword evidence="21" id="KW-1185">Reference proteome</keyword>
<accession>A0A068NQW4</accession>
<gene>
    <name evidence="20" type="ORF">OP10G_1757</name>
</gene>
<evidence type="ECO:0000256" key="17">
    <source>
        <dbReference type="ARBA" id="ARBA00023264"/>
    </source>
</evidence>
<dbReference type="KEGG" id="fgi:OP10G_1757"/>
<dbReference type="PROSITE" id="PS01315">
    <property type="entry name" value="CDS"/>
    <property type="match status" value="1"/>
</dbReference>
<comment type="pathway">
    <text evidence="3 18">Phospholipid metabolism; CDP-diacylglycerol biosynthesis; CDP-diacylglycerol from sn-glycerol 3-phosphate: step 3/3.</text>
</comment>
<evidence type="ECO:0000256" key="4">
    <source>
        <dbReference type="ARBA" id="ARBA00005189"/>
    </source>
</evidence>
<reference evidence="20 21" key="1">
    <citation type="journal article" date="2014" name="PLoS ONE">
        <title>The first complete genome sequence of the class fimbriimonadia in the phylum armatimonadetes.</title>
        <authorList>
            <person name="Hu Z.Y."/>
            <person name="Wang Y.Z."/>
            <person name="Im W.T."/>
            <person name="Wang S.Y."/>
            <person name="Zhao G.P."/>
            <person name="Zheng H.J."/>
            <person name="Quan Z.X."/>
        </authorList>
    </citation>
    <scope>NUCLEOTIDE SEQUENCE [LARGE SCALE GENOMIC DNA]</scope>
    <source>
        <strain evidence="20">Gsoil 348</strain>
    </source>
</reference>
<dbReference type="GO" id="GO:0016024">
    <property type="term" value="P:CDP-diacylglycerol biosynthetic process"/>
    <property type="evidence" value="ECO:0007669"/>
    <property type="project" value="UniProtKB-UniPathway"/>
</dbReference>
<dbReference type="PANTHER" id="PTHR46382:SF1">
    <property type="entry name" value="PHOSPHATIDATE CYTIDYLYLTRANSFERASE"/>
    <property type="match status" value="1"/>
</dbReference>
<evidence type="ECO:0000256" key="5">
    <source>
        <dbReference type="ARBA" id="ARBA00010185"/>
    </source>
</evidence>
<keyword evidence="8" id="KW-1003">Cell membrane</keyword>
<dbReference type="STRING" id="661478.OP10G_1757"/>
<comment type="similarity">
    <text evidence="5 18">Belongs to the CDS family.</text>
</comment>
<dbReference type="AlphaFoldDB" id="A0A068NQW4"/>
<evidence type="ECO:0000256" key="1">
    <source>
        <dbReference type="ARBA" id="ARBA00001698"/>
    </source>
</evidence>
<evidence type="ECO:0000256" key="2">
    <source>
        <dbReference type="ARBA" id="ARBA00004651"/>
    </source>
</evidence>